<keyword evidence="6 12" id="KW-0472">Membrane</keyword>
<evidence type="ECO:0000256" key="1">
    <source>
        <dbReference type="ARBA" id="ARBA00004382"/>
    </source>
</evidence>
<keyword evidence="11" id="KW-0697">Rotamase</keyword>
<keyword evidence="5 12" id="KW-1133">Transmembrane helix</keyword>
<organism evidence="14 15">
    <name type="scientific">Candidatus Fischerbacteria bacterium RBG_13_37_8</name>
    <dbReference type="NCBI Taxonomy" id="1817863"/>
    <lineage>
        <taxon>Bacteria</taxon>
        <taxon>Candidatus Fischeribacteriota</taxon>
    </lineage>
</organism>
<evidence type="ECO:0000256" key="12">
    <source>
        <dbReference type="SAM" id="Phobius"/>
    </source>
</evidence>
<comment type="caution">
    <text evidence="14">The sequence shown here is derived from an EMBL/GenBank/DDBJ whole genome shotgun (WGS) entry which is preliminary data.</text>
</comment>
<protein>
    <recommendedName>
        <fullName evidence="9">Periplasmic chaperone PpiD</fullName>
    </recommendedName>
    <alternativeName>
        <fullName evidence="10">Periplasmic folding chaperone</fullName>
    </alternativeName>
</protein>
<evidence type="ECO:0000256" key="10">
    <source>
        <dbReference type="ARBA" id="ARBA00042775"/>
    </source>
</evidence>
<dbReference type="STRING" id="1817863.A2Y62_10090"/>
<dbReference type="Pfam" id="PF13145">
    <property type="entry name" value="Rotamase_2"/>
    <property type="match status" value="2"/>
</dbReference>
<dbReference type="InterPro" id="IPR027304">
    <property type="entry name" value="Trigger_fact/SurA_dom_sf"/>
</dbReference>
<dbReference type="SUPFAM" id="SSF109998">
    <property type="entry name" value="Triger factor/SurA peptide-binding domain-like"/>
    <property type="match status" value="1"/>
</dbReference>
<evidence type="ECO:0000256" key="11">
    <source>
        <dbReference type="PROSITE-ProRule" id="PRU00278"/>
    </source>
</evidence>
<evidence type="ECO:0000256" key="9">
    <source>
        <dbReference type="ARBA" id="ARBA00040743"/>
    </source>
</evidence>
<keyword evidence="2" id="KW-1003">Cell membrane</keyword>
<evidence type="ECO:0000256" key="4">
    <source>
        <dbReference type="ARBA" id="ARBA00022692"/>
    </source>
</evidence>
<evidence type="ECO:0000256" key="6">
    <source>
        <dbReference type="ARBA" id="ARBA00023136"/>
    </source>
</evidence>
<evidence type="ECO:0000256" key="7">
    <source>
        <dbReference type="ARBA" id="ARBA00023186"/>
    </source>
</evidence>
<evidence type="ECO:0000256" key="8">
    <source>
        <dbReference type="ARBA" id="ARBA00038408"/>
    </source>
</evidence>
<accession>A0A1F5V5Z2</accession>
<dbReference type="Pfam" id="PF13624">
    <property type="entry name" value="SurA_N_3"/>
    <property type="match status" value="1"/>
</dbReference>
<dbReference type="AlphaFoldDB" id="A0A1F5V5Z2"/>
<dbReference type="Pfam" id="PF13616">
    <property type="entry name" value="Rotamase_3"/>
    <property type="match status" value="1"/>
</dbReference>
<keyword evidence="11" id="KW-0413">Isomerase</keyword>
<dbReference type="Proteomes" id="UP000178943">
    <property type="component" value="Unassembled WGS sequence"/>
</dbReference>
<dbReference type="InterPro" id="IPR023058">
    <property type="entry name" value="PPIase_PpiC_CS"/>
</dbReference>
<feature type="domain" description="PpiC" evidence="13">
    <location>
        <begin position="265"/>
        <end position="363"/>
    </location>
</feature>
<gene>
    <name evidence="14" type="ORF">A2Y62_10090</name>
</gene>
<proteinExistence type="inferred from homology"/>
<keyword evidence="3" id="KW-0997">Cell inner membrane</keyword>
<evidence type="ECO:0000256" key="2">
    <source>
        <dbReference type="ARBA" id="ARBA00022475"/>
    </source>
</evidence>
<dbReference type="PROSITE" id="PS01096">
    <property type="entry name" value="PPIC_PPIASE_1"/>
    <property type="match status" value="1"/>
</dbReference>
<dbReference type="InterPro" id="IPR046357">
    <property type="entry name" value="PPIase_dom_sf"/>
</dbReference>
<comment type="subcellular location">
    <subcellularLocation>
        <location evidence="1">Cell inner membrane</location>
        <topology evidence="1">Single-pass type II membrane protein</topology>
        <orientation evidence="1">Periplasmic side</orientation>
    </subcellularLocation>
</comment>
<dbReference type="PANTHER" id="PTHR47529">
    <property type="entry name" value="PEPTIDYL-PROLYL CIS-TRANS ISOMERASE D"/>
    <property type="match status" value="1"/>
</dbReference>
<evidence type="ECO:0000259" key="13">
    <source>
        <dbReference type="PROSITE" id="PS50198"/>
    </source>
</evidence>
<evidence type="ECO:0000313" key="14">
    <source>
        <dbReference type="EMBL" id="OGF58825.1"/>
    </source>
</evidence>
<dbReference type="InterPro" id="IPR052029">
    <property type="entry name" value="PpiD_chaperone"/>
</dbReference>
<dbReference type="SUPFAM" id="SSF54534">
    <property type="entry name" value="FKBP-like"/>
    <property type="match status" value="2"/>
</dbReference>
<dbReference type="PROSITE" id="PS50198">
    <property type="entry name" value="PPIC_PPIASE_2"/>
    <property type="match status" value="1"/>
</dbReference>
<dbReference type="EMBL" id="MFGW01000232">
    <property type="protein sequence ID" value="OGF58825.1"/>
    <property type="molecule type" value="Genomic_DNA"/>
</dbReference>
<dbReference type="GO" id="GO:0005886">
    <property type="term" value="C:plasma membrane"/>
    <property type="evidence" value="ECO:0007669"/>
    <property type="project" value="UniProtKB-SubCell"/>
</dbReference>
<evidence type="ECO:0000256" key="5">
    <source>
        <dbReference type="ARBA" id="ARBA00022989"/>
    </source>
</evidence>
<dbReference type="Gene3D" id="1.10.4030.10">
    <property type="entry name" value="Porin chaperone SurA, peptide-binding domain"/>
    <property type="match status" value="1"/>
</dbReference>
<feature type="transmembrane region" description="Helical" evidence="12">
    <location>
        <begin position="12"/>
        <end position="30"/>
    </location>
</feature>
<dbReference type="GO" id="GO:0003755">
    <property type="term" value="F:peptidyl-prolyl cis-trans isomerase activity"/>
    <property type="evidence" value="ECO:0007669"/>
    <property type="project" value="UniProtKB-KW"/>
</dbReference>
<dbReference type="PANTHER" id="PTHR47529:SF1">
    <property type="entry name" value="PERIPLASMIC CHAPERONE PPID"/>
    <property type="match status" value="1"/>
</dbReference>
<dbReference type="Gene3D" id="3.10.50.40">
    <property type="match status" value="2"/>
</dbReference>
<name>A0A1F5V5Z2_9BACT</name>
<evidence type="ECO:0000313" key="15">
    <source>
        <dbReference type="Proteomes" id="UP000178943"/>
    </source>
</evidence>
<keyword evidence="4 12" id="KW-0812">Transmembrane</keyword>
<feature type="non-terminal residue" evidence="14">
    <location>
        <position position="608"/>
    </location>
</feature>
<reference evidence="14 15" key="1">
    <citation type="journal article" date="2016" name="Nat. Commun.">
        <title>Thousands of microbial genomes shed light on interconnected biogeochemical processes in an aquifer system.</title>
        <authorList>
            <person name="Anantharaman K."/>
            <person name="Brown C.T."/>
            <person name="Hug L.A."/>
            <person name="Sharon I."/>
            <person name="Castelle C.J."/>
            <person name="Probst A.J."/>
            <person name="Thomas B.C."/>
            <person name="Singh A."/>
            <person name="Wilkins M.J."/>
            <person name="Karaoz U."/>
            <person name="Brodie E.L."/>
            <person name="Williams K.H."/>
            <person name="Hubbard S.S."/>
            <person name="Banfield J.F."/>
        </authorList>
    </citation>
    <scope>NUCLEOTIDE SEQUENCE [LARGE SCALE GENOMIC DNA]</scope>
</reference>
<dbReference type="InterPro" id="IPR000297">
    <property type="entry name" value="PPIase_PpiC"/>
</dbReference>
<sequence>MLGIIRKHKKKFFWVLWGVIISFVLLYTDISRRQKQVQQEQELAISVGDEQIFKQEILGALLRYKQSMNIPDRDQSANNFLLQQAVDSLILQRIQKLAAEELGFYASQEEVQDKIRSFPFFFDENGKPVDKNLYQRIIINNFKMTPAEFENALETEILSNKLKAYASAHVTLSEQDILQEYYDKYVKMKIDVAYLNTTELQTSITVSDKEIEEYYQKHGDEFKAPEKRKFKYLVLKIDDFIKDVAIPQQDIQKYYNDNQNLFKEPEQVKARHILLTTANKDEEEVRKQAQALYNRVKGGEDFASLAKQSSEDPSSAKNGGDLGFFSRGQMIKEFEDTAFSMNPGEISEPVKTLFGYHIIKVEDKKPAGVKSLFTVQDEIKKKLASPKATELAKNTLASISEWIKTNNIADLSEINKKYKYEIKTTDYLTQQDSHAELSPPALKNGFELSANQISTPIDFMDNFSLMQCTEIKPPEIKPLSEVKTEADSKAKLAKAKIEASSKLNAMKKNLEIETDFKKAADDLSINVESPASFAQSQPVPVIGQNDEITSALFAMNVNDISNVLEYDTGVAIVKITEKHSYDETELKEKKSELEKELLERKQWQFYNA</sequence>
<evidence type="ECO:0000256" key="3">
    <source>
        <dbReference type="ARBA" id="ARBA00022519"/>
    </source>
</evidence>
<keyword evidence="7" id="KW-0143">Chaperone</keyword>
<comment type="similarity">
    <text evidence="8">Belongs to the PpiD chaperone family.</text>
</comment>